<evidence type="ECO:0000256" key="1">
    <source>
        <dbReference type="SAM" id="Phobius"/>
    </source>
</evidence>
<reference evidence="4 5" key="1">
    <citation type="submission" date="2016-07" db="EMBL/GenBank/DDBJ databases">
        <authorList>
            <person name="Townsley L."/>
            <person name="Shank E.A."/>
        </authorList>
    </citation>
    <scope>NUCLEOTIDE SEQUENCE [LARGE SCALE GENOMIC DNA]</scope>
    <source>
        <strain evidence="4 5">CH01</strain>
    </source>
</reference>
<dbReference type="InterPro" id="IPR012533">
    <property type="entry name" value="YcnI-copper_dom"/>
</dbReference>
<accession>A0ABX2ZPR0</accession>
<keyword evidence="1" id="KW-0472">Membrane</keyword>
<evidence type="ECO:0000313" key="4">
    <source>
        <dbReference type="EMBL" id="ODG90474.1"/>
    </source>
</evidence>
<evidence type="ECO:0000259" key="3">
    <source>
        <dbReference type="Pfam" id="PF07987"/>
    </source>
</evidence>
<proteinExistence type="predicted"/>
<dbReference type="InterPro" id="IPR038507">
    <property type="entry name" value="YcnI-like_sf"/>
</dbReference>
<dbReference type="Gene3D" id="2.60.40.2230">
    <property type="entry name" value="Uncharacterised protein YcnI-like PF07987, DUF1775"/>
    <property type="match status" value="1"/>
</dbReference>
<sequence>MKKFISKTAKIIASAFAMTMFFTGIASAHVVVNPKISTPGAWETYTMKVPSEKEIATTKVTLKIPSKFEFVSYQPIPGWKFSETKDANGVVTSVTWSAQNEGILAGQFQQFVFMAKNPDAEVNGAWDAYQYYKDGSIVEWTGDEKSEAPHSITNIVKDTTVKGETVKTTKDETVEEKTEKSNSSNTSLVMSIGAAVLSLIALLVAILKKK</sequence>
<feature type="domain" description="YncI copper-binding" evidence="3">
    <location>
        <begin position="29"/>
        <end position="145"/>
    </location>
</feature>
<keyword evidence="1" id="KW-1133">Transmembrane helix</keyword>
<name>A0ABX2ZPR0_9BACI</name>
<organism evidence="4 5">
    <name type="scientific">Gottfriedia luciferensis</name>
    <dbReference type="NCBI Taxonomy" id="178774"/>
    <lineage>
        <taxon>Bacteria</taxon>
        <taxon>Bacillati</taxon>
        <taxon>Bacillota</taxon>
        <taxon>Bacilli</taxon>
        <taxon>Bacillales</taxon>
        <taxon>Bacillaceae</taxon>
        <taxon>Gottfriedia</taxon>
    </lineage>
</organism>
<dbReference type="Pfam" id="PF07987">
    <property type="entry name" value="DUF1775"/>
    <property type="match status" value="1"/>
</dbReference>
<feature type="chain" id="PRO_5046757923" description="YncI copper-binding domain-containing protein" evidence="2">
    <location>
        <begin position="29"/>
        <end position="210"/>
    </location>
</feature>
<dbReference type="CDD" id="cd08545">
    <property type="entry name" value="YcnI_like"/>
    <property type="match status" value="1"/>
</dbReference>
<feature type="signal peptide" evidence="2">
    <location>
        <begin position="1"/>
        <end position="28"/>
    </location>
</feature>
<protein>
    <recommendedName>
        <fullName evidence="3">YncI copper-binding domain-containing protein</fullName>
    </recommendedName>
</protein>
<feature type="transmembrane region" description="Helical" evidence="1">
    <location>
        <begin position="188"/>
        <end position="207"/>
    </location>
</feature>
<keyword evidence="1" id="KW-0812">Transmembrane</keyword>
<keyword evidence="5" id="KW-1185">Reference proteome</keyword>
<dbReference type="EMBL" id="MDKC01000034">
    <property type="protein sequence ID" value="ODG90474.1"/>
    <property type="molecule type" value="Genomic_DNA"/>
</dbReference>
<keyword evidence="2" id="KW-0732">Signal</keyword>
<dbReference type="Proteomes" id="UP000094580">
    <property type="component" value="Unassembled WGS sequence"/>
</dbReference>
<comment type="caution">
    <text evidence="4">The sequence shown here is derived from an EMBL/GenBank/DDBJ whole genome shotgun (WGS) entry which is preliminary data.</text>
</comment>
<evidence type="ECO:0000256" key="2">
    <source>
        <dbReference type="SAM" id="SignalP"/>
    </source>
</evidence>
<gene>
    <name evidence="4" type="ORF">BED47_11390</name>
</gene>
<evidence type="ECO:0000313" key="5">
    <source>
        <dbReference type="Proteomes" id="UP000094580"/>
    </source>
</evidence>
<dbReference type="RefSeq" id="WP_069034891.1">
    <property type="nucleotide sequence ID" value="NZ_MDKC01000034.1"/>
</dbReference>